<dbReference type="PROSITE" id="PS50054">
    <property type="entry name" value="TYR_PHOSPHATASE_DUAL"/>
    <property type="match status" value="1"/>
</dbReference>
<dbReference type="InterPro" id="IPR020422">
    <property type="entry name" value="TYR_PHOSPHATASE_DUAL_dom"/>
</dbReference>
<dbReference type="GO" id="GO:0052840">
    <property type="term" value="F:inositol diphosphate tetrakisphosphate diphosphatase activity"/>
    <property type="evidence" value="ECO:0007669"/>
    <property type="project" value="TreeGrafter"/>
</dbReference>
<sequence>MMDHDGIEEVVEEITAQSMEMQRSNSGQTSVKSWKSTSSMTTENSLSKELVEENTIPGQPTNFGIVVPGVYRSSYPQDADYAFIQKLKLKTIVTLVDKEFPETFLPFMHANGIQHRHITMAGTKKEAIPVETMASILEVVHDKRNHPLLIHCNQGRHRTGCVVALVRKMQNWDLERILDEYKIFASPKPRDCDVEYVTKFQVADIQHLALAPLADTIPVQHPVGTRRIRFLVVSFFFIFICWNTFRVFRQLGKQSPQRGPLSSL</sequence>
<evidence type="ECO:0000313" key="14">
    <source>
        <dbReference type="EMBL" id="ROW06851.1"/>
    </source>
</evidence>
<feature type="domain" description="Tyrosine-protein phosphatase" evidence="12">
    <location>
        <begin position="62"/>
        <end position="211"/>
    </location>
</feature>
<dbReference type="EC" id="3.6.1.52" evidence="2"/>
<evidence type="ECO:0000256" key="3">
    <source>
        <dbReference type="ARBA" id="ARBA00022490"/>
    </source>
</evidence>
<keyword evidence="15" id="KW-1185">Reference proteome</keyword>
<evidence type="ECO:0000259" key="12">
    <source>
        <dbReference type="PROSITE" id="PS50054"/>
    </source>
</evidence>
<evidence type="ECO:0000256" key="10">
    <source>
        <dbReference type="SAM" id="MobiDB-lite"/>
    </source>
</evidence>
<dbReference type="PROSITE" id="PS50056">
    <property type="entry name" value="TYR_PHOSPHATASE_2"/>
    <property type="match status" value="1"/>
</dbReference>
<dbReference type="PANTHER" id="PTHR31126:SF48">
    <property type="entry name" value="INOSITOL PHOSPHATASE SIW14"/>
    <property type="match status" value="1"/>
</dbReference>
<feature type="region of interest" description="Disordered" evidence="10">
    <location>
        <begin position="18"/>
        <end position="55"/>
    </location>
</feature>
<dbReference type="OrthoDB" id="6375174at2759"/>
<dbReference type="STRING" id="356882.A0A423WU16"/>
<evidence type="ECO:0000313" key="15">
    <source>
        <dbReference type="Proteomes" id="UP000283895"/>
    </source>
</evidence>
<feature type="transmembrane region" description="Helical" evidence="11">
    <location>
        <begin position="228"/>
        <end position="248"/>
    </location>
</feature>
<evidence type="ECO:0000256" key="8">
    <source>
        <dbReference type="ARBA" id="ARBA00047927"/>
    </source>
</evidence>
<dbReference type="Pfam" id="PF03162">
    <property type="entry name" value="Y_phosphatase2"/>
    <property type="match status" value="1"/>
</dbReference>
<keyword evidence="3" id="KW-0963">Cytoplasm</keyword>
<dbReference type="AlphaFoldDB" id="A0A423WU16"/>
<keyword evidence="11" id="KW-1133">Transmembrane helix</keyword>
<evidence type="ECO:0000256" key="4">
    <source>
        <dbReference type="ARBA" id="ARBA00022801"/>
    </source>
</evidence>
<name>A0A423WU16_9PEZI</name>
<evidence type="ECO:0000256" key="1">
    <source>
        <dbReference type="ARBA" id="ARBA00004496"/>
    </source>
</evidence>
<dbReference type="Proteomes" id="UP000283895">
    <property type="component" value="Unassembled WGS sequence"/>
</dbReference>
<feature type="domain" description="Tyrosine specific protein phosphatases" evidence="13">
    <location>
        <begin position="134"/>
        <end position="182"/>
    </location>
</feature>
<accession>A0A423WU16</accession>
<dbReference type="PANTHER" id="PTHR31126">
    <property type="entry name" value="TYROSINE-PROTEIN PHOSPHATASE"/>
    <property type="match status" value="1"/>
</dbReference>
<proteinExistence type="inferred from homology"/>
<comment type="similarity">
    <text evidence="5">Belongs to the protein-tyrosine phosphatase family. Atypical dual-specificity phosphatase Siw14-like subfamily.</text>
</comment>
<dbReference type="PRINTS" id="PR01911">
    <property type="entry name" value="PFDSPHPHTASE"/>
</dbReference>
<dbReference type="Gene3D" id="3.90.190.10">
    <property type="entry name" value="Protein tyrosine phosphatase superfamily"/>
    <property type="match status" value="1"/>
</dbReference>
<evidence type="ECO:0000256" key="6">
    <source>
        <dbReference type="ARBA" id="ARBA00047342"/>
    </source>
</evidence>
<keyword evidence="11" id="KW-0812">Transmembrane</keyword>
<dbReference type="EMBL" id="LKEA01000009">
    <property type="protein sequence ID" value="ROW06851.1"/>
    <property type="molecule type" value="Genomic_DNA"/>
</dbReference>
<dbReference type="GO" id="GO:0016791">
    <property type="term" value="F:phosphatase activity"/>
    <property type="evidence" value="ECO:0007669"/>
    <property type="project" value="InterPro"/>
</dbReference>
<comment type="caution">
    <text evidence="14">The sequence shown here is derived from an EMBL/GenBank/DDBJ whole genome shotgun (WGS) entry which is preliminary data.</text>
</comment>
<evidence type="ECO:0000256" key="9">
    <source>
        <dbReference type="ARBA" id="ARBA00048424"/>
    </source>
</evidence>
<comment type="catalytic activity">
    <reaction evidence="9">
        <text>6-diphospho-1D-myo-inositol pentakisphosphate + H2O = 1D-myo-inositol hexakisphosphate + phosphate + H(+)</text>
        <dbReference type="Rhea" id="RHEA:79703"/>
        <dbReference type="ChEBI" id="CHEBI:15377"/>
        <dbReference type="ChEBI" id="CHEBI:15378"/>
        <dbReference type="ChEBI" id="CHEBI:43474"/>
        <dbReference type="ChEBI" id="CHEBI:58130"/>
        <dbReference type="ChEBI" id="CHEBI:230534"/>
        <dbReference type="EC" id="3.6.1.52"/>
    </reaction>
    <physiologicalReaction direction="left-to-right" evidence="9">
        <dbReference type="Rhea" id="RHEA:79704"/>
    </physiologicalReaction>
</comment>
<comment type="catalytic activity">
    <reaction evidence="7">
        <text>3,5-bis(diphospho)-1D-myo-inositol 1,2,4,6-tetrakisphosphate + H2O = 3-diphospho-1D-myo-inositol 1,2,4,5,6-pentakisphosphate + phosphate + 2 H(+)</text>
        <dbReference type="Rhea" id="RHEA:56312"/>
        <dbReference type="ChEBI" id="CHEBI:15377"/>
        <dbReference type="ChEBI" id="CHEBI:15378"/>
        <dbReference type="ChEBI" id="CHEBI:43474"/>
        <dbReference type="ChEBI" id="CHEBI:140372"/>
        <dbReference type="ChEBI" id="CHEBI:140374"/>
        <dbReference type="EC" id="3.6.1.52"/>
    </reaction>
    <physiologicalReaction direction="left-to-right" evidence="7">
        <dbReference type="Rhea" id="RHEA:56313"/>
    </physiologicalReaction>
</comment>
<feature type="compositionally biased region" description="Polar residues" evidence="10">
    <location>
        <begin position="18"/>
        <end position="47"/>
    </location>
</feature>
<dbReference type="FunFam" id="3.90.190.10:FF:000035">
    <property type="entry name" value="Tyrosine phosphatase, putative"/>
    <property type="match status" value="1"/>
</dbReference>
<dbReference type="InterPro" id="IPR004861">
    <property type="entry name" value="Siw14-like"/>
</dbReference>
<dbReference type="GO" id="GO:0005737">
    <property type="term" value="C:cytoplasm"/>
    <property type="evidence" value="ECO:0007669"/>
    <property type="project" value="UniProtKB-SubCell"/>
</dbReference>
<dbReference type="InterPro" id="IPR029021">
    <property type="entry name" value="Prot-tyrosine_phosphatase-like"/>
</dbReference>
<evidence type="ECO:0000256" key="2">
    <source>
        <dbReference type="ARBA" id="ARBA00012527"/>
    </source>
</evidence>
<dbReference type="PROSITE" id="PS00383">
    <property type="entry name" value="TYR_PHOSPHATASE_1"/>
    <property type="match status" value="1"/>
</dbReference>
<keyword evidence="11" id="KW-0472">Membrane</keyword>
<keyword evidence="4" id="KW-0378">Hydrolase</keyword>
<organism evidence="14 15">
    <name type="scientific">Cytospora schulzeri</name>
    <dbReference type="NCBI Taxonomy" id="448051"/>
    <lineage>
        <taxon>Eukaryota</taxon>
        <taxon>Fungi</taxon>
        <taxon>Dikarya</taxon>
        <taxon>Ascomycota</taxon>
        <taxon>Pezizomycotina</taxon>
        <taxon>Sordariomycetes</taxon>
        <taxon>Sordariomycetidae</taxon>
        <taxon>Diaporthales</taxon>
        <taxon>Cytosporaceae</taxon>
        <taxon>Cytospora</taxon>
    </lineage>
</organism>
<evidence type="ECO:0000256" key="7">
    <source>
        <dbReference type="ARBA" id="ARBA00047562"/>
    </source>
</evidence>
<comment type="subcellular location">
    <subcellularLocation>
        <location evidence="1">Cytoplasm</location>
    </subcellularLocation>
</comment>
<comment type="catalytic activity">
    <reaction evidence="8">
        <text>1,5-bis(diphospho)-1D-myo-inositol 2,3,4,6-tetrakisphosphate + H2O = 1-diphospho-1D-myo-inositol 2,3,4,5,6-pentakisphosphate + phosphate + 2 H(+)</text>
        <dbReference type="Rhea" id="RHEA:79699"/>
        <dbReference type="ChEBI" id="CHEBI:15377"/>
        <dbReference type="ChEBI" id="CHEBI:15378"/>
        <dbReference type="ChEBI" id="CHEBI:43474"/>
        <dbReference type="ChEBI" id="CHEBI:74946"/>
        <dbReference type="ChEBI" id="CHEBI:77983"/>
        <dbReference type="EC" id="3.6.1.52"/>
    </reaction>
    <physiologicalReaction direction="left-to-right" evidence="8">
        <dbReference type="Rhea" id="RHEA:79700"/>
    </physiologicalReaction>
</comment>
<dbReference type="InterPro" id="IPR020428">
    <property type="entry name" value="PFA-DSPs"/>
</dbReference>
<dbReference type="SUPFAM" id="SSF52799">
    <property type="entry name" value="(Phosphotyrosine protein) phosphatases II"/>
    <property type="match status" value="1"/>
</dbReference>
<dbReference type="InterPro" id="IPR016130">
    <property type="entry name" value="Tyr_Pase_AS"/>
</dbReference>
<reference evidence="14 15" key="1">
    <citation type="submission" date="2015-09" db="EMBL/GenBank/DDBJ databases">
        <title>Host preference determinants of Valsa canker pathogens revealed by comparative genomics.</title>
        <authorList>
            <person name="Yin Z."/>
            <person name="Huang L."/>
        </authorList>
    </citation>
    <scope>NUCLEOTIDE SEQUENCE [LARGE SCALE GENOMIC DNA]</scope>
    <source>
        <strain evidence="14 15">03-1</strain>
    </source>
</reference>
<evidence type="ECO:0000259" key="13">
    <source>
        <dbReference type="PROSITE" id="PS50056"/>
    </source>
</evidence>
<evidence type="ECO:0000256" key="11">
    <source>
        <dbReference type="SAM" id="Phobius"/>
    </source>
</evidence>
<comment type="catalytic activity">
    <reaction evidence="6">
        <text>5-diphospho-1D-myo-inositol 1,2,3,4,6-pentakisphosphate + H2O = 1D-myo-inositol hexakisphosphate + phosphate + H(+)</text>
        <dbReference type="Rhea" id="RHEA:22384"/>
        <dbReference type="ChEBI" id="CHEBI:15377"/>
        <dbReference type="ChEBI" id="CHEBI:15378"/>
        <dbReference type="ChEBI" id="CHEBI:43474"/>
        <dbReference type="ChEBI" id="CHEBI:58130"/>
        <dbReference type="ChEBI" id="CHEBI:58628"/>
        <dbReference type="EC" id="3.6.1.52"/>
    </reaction>
    <physiologicalReaction direction="left-to-right" evidence="6">
        <dbReference type="Rhea" id="RHEA:22385"/>
    </physiologicalReaction>
</comment>
<protein>
    <recommendedName>
        <fullName evidence="2">diphosphoinositol-polyphosphate diphosphatase</fullName>
        <ecNumber evidence="2">3.6.1.52</ecNumber>
    </recommendedName>
</protein>
<dbReference type="InterPro" id="IPR000387">
    <property type="entry name" value="Tyr_Pase_dom"/>
</dbReference>
<gene>
    <name evidence="14" type="ORF">VMCG_03969</name>
</gene>
<evidence type="ECO:0000256" key="5">
    <source>
        <dbReference type="ARBA" id="ARBA00044949"/>
    </source>
</evidence>